<dbReference type="RefSeq" id="XP_010254270.1">
    <property type="nucleotide sequence ID" value="XM_010255968.2"/>
</dbReference>
<dbReference type="AlphaFoldDB" id="A0A1U7ZYJ5"/>
<feature type="region of interest" description="Disordered" evidence="2">
    <location>
        <begin position="462"/>
        <end position="491"/>
    </location>
</feature>
<dbReference type="GeneID" id="104595290"/>
<dbReference type="OrthoDB" id="608866at2759"/>
<evidence type="ECO:0000256" key="1">
    <source>
        <dbReference type="SAM" id="Coils"/>
    </source>
</evidence>
<keyword evidence="1" id="KW-0175">Coiled coil</keyword>
<dbReference type="Proteomes" id="UP000189703">
    <property type="component" value="Unplaced"/>
</dbReference>
<evidence type="ECO:0000313" key="4">
    <source>
        <dbReference type="RefSeq" id="XP_010254270.1"/>
    </source>
</evidence>
<organism evidence="3 4">
    <name type="scientific">Nelumbo nucifera</name>
    <name type="common">Sacred lotus</name>
    <dbReference type="NCBI Taxonomy" id="4432"/>
    <lineage>
        <taxon>Eukaryota</taxon>
        <taxon>Viridiplantae</taxon>
        <taxon>Streptophyta</taxon>
        <taxon>Embryophyta</taxon>
        <taxon>Tracheophyta</taxon>
        <taxon>Spermatophyta</taxon>
        <taxon>Magnoliopsida</taxon>
        <taxon>Proteales</taxon>
        <taxon>Nelumbonaceae</taxon>
        <taxon>Nelumbo</taxon>
    </lineage>
</organism>
<protein>
    <submittedName>
        <fullName evidence="4">Uncharacterized protein LOC104595290</fullName>
    </submittedName>
</protein>
<reference evidence="4" key="1">
    <citation type="submission" date="2025-08" db="UniProtKB">
        <authorList>
            <consortium name="RefSeq"/>
        </authorList>
    </citation>
    <scope>IDENTIFICATION</scope>
</reference>
<keyword evidence="3" id="KW-1185">Reference proteome</keyword>
<proteinExistence type="predicted"/>
<dbReference type="InParanoid" id="A0A1U7ZYJ5"/>
<name>A0A1U7ZYJ5_NELNU</name>
<dbReference type="STRING" id="4432.A0A1U7ZYJ5"/>
<gene>
    <name evidence="4" type="primary">LOC104595290</name>
</gene>
<dbReference type="FunCoup" id="A0A1U7ZYJ5">
    <property type="interactions" value="607"/>
</dbReference>
<dbReference type="PANTHER" id="PTHR33427:SF2">
    <property type="entry name" value="TRICHOHYALIN"/>
    <property type="match status" value="1"/>
</dbReference>
<dbReference type="PANTHER" id="PTHR33427">
    <property type="entry name" value="HNH ENDONUCLEASE"/>
    <property type="match status" value="1"/>
</dbReference>
<feature type="coiled-coil region" evidence="1">
    <location>
        <begin position="308"/>
        <end position="342"/>
    </location>
</feature>
<dbReference type="KEGG" id="nnu:104595290"/>
<feature type="compositionally biased region" description="Basic and acidic residues" evidence="2">
    <location>
        <begin position="474"/>
        <end position="485"/>
    </location>
</feature>
<evidence type="ECO:0000256" key="2">
    <source>
        <dbReference type="SAM" id="MobiDB-lite"/>
    </source>
</evidence>
<evidence type="ECO:0000313" key="3">
    <source>
        <dbReference type="Proteomes" id="UP000189703"/>
    </source>
</evidence>
<feature type="coiled-coil region" evidence="1">
    <location>
        <begin position="494"/>
        <end position="521"/>
    </location>
</feature>
<dbReference type="OMA" id="HNENSRC"/>
<accession>A0A1U7ZYJ5</accession>
<sequence>MAAKLVFADDEMMIDEGIGYPKAYAKLCRDPHLNPYINGPPFTFIPYVLPTHEISRARDFDDLFPIIDHEGKPSTEPKIYASLLWKQLDHLGNAGFDPAKFRVDPYGNVLYYHADPASPLAWEIDHWFPCSRGGRTVPGNLRLLQWQACRKKHNKLQFLVPWWDLQLGISVNQFLSIFASSNSDFRNRAFSLLFSHGEKEELNSSQTMESHALPQHFMETKKYADLAPAAIILSCKKSFDASSPLKSIDLNRRLRSSSPANVKRKSLFDDNESVCKSVRRQLHSISTENNNPDMVTNPYLAISMARDSLRQREEAQKMQSEMKKLDKELDEMKKKTEVERLAIQDLELLLIKRKRKVEKCRRLAESQSSYKTVLEKMIRDALHQSVIYKEQIRLNQAATNVLMARLEAQKEICDSSEKELLKKFKQRDEIETQIRPQWEQARKRSRIDGTLHAKGDYGSFLYGPRIRPRKHHNKELSVSEEEQKSSEAGYYFNEQKIQKEIEDRREQLEEHSKSLVAVEDESMVKNKFHRLEFQEPNKMMINAPNSTLRLRSPQREEDEECRKQRGKRKVERWLQMLLDNTEELTENSNEPETSRANKTIRKLNLKYPQKEAKVDEEIDEQTVHERNCGVRKEDIVETETNDFKLQKTSTFEISIGEGVGSSKSFEGKAKKERIC</sequence>
<dbReference type="eggNOG" id="ENOG502QTZ1">
    <property type="taxonomic scope" value="Eukaryota"/>
</dbReference>